<name>A0AAW0K2I9_QUESU</name>
<dbReference type="PANTHER" id="PTHR38926">
    <property type="entry name" value="F-BOX DOMAIN CONTAINING PROTEIN, EXPRESSED"/>
    <property type="match status" value="1"/>
</dbReference>
<dbReference type="Proteomes" id="UP000237347">
    <property type="component" value="Unassembled WGS sequence"/>
</dbReference>
<organism evidence="1 2">
    <name type="scientific">Quercus suber</name>
    <name type="common">Cork oak</name>
    <dbReference type="NCBI Taxonomy" id="58331"/>
    <lineage>
        <taxon>Eukaryota</taxon>
        <taxon>Viridiplantae</taxon>
        <taxon>Streptophyta</taxon>
        <taxon>Embryophyta</taxon>
        <taxon>Tracheophyta</taxon>
        <taxon>Spermatophyta</taxon>
        <taxon>Magnoliopsida</taxon>
        <taxon>eudicotyledons</taxon>
        <taxon>Gunneridae</taxon>
        <taxon>Pentapetalae</taxon>
        <taxon>rosids</taxon>
        <taxon>fabids</taxon>
        <taxon>Fagales</taxon>
        <taxon>Fagaceae</taxon>
        <taxon>Quercus</taxon>
    </lineage>
</organism>
<protein>
    <submittedName>
        <fullName evidence="1">F-box/lrr-repeat protein 19</fullName>
    </submittedName>
</protein>
<proteinExistence type="predicted"/>
<dbReference type="AlphaFoldDB" id="A0AAW0K2I9"/>
<evidence type="ECO:0000313" key="2">
    <source>
        <dbReference type="Proteomes" id="UP000237347"/>
    </source>
</evidence>
<dbReference type="Gene3D" id="3.80.10.10">
    <property type="entry name" value="Ribonuclease Inhibitor"/>
    <property type="match status" value="1"/>
</dbReference>
<feature type="non-terminal residue" evidence="1">
    <location>
        <position position="160"/>
    </location>
</feature>
<accession>A0AAW0K2I9</accession>
<dbReference type="InterPro" id="IPR032675">
    <property type="entry name" value="LRR_dom_sf"/>
</dbReference>
<sequence length="160" mass="18478">MAVKKWEDLEKDCLWARSHYYMTFLVCKSWYRASLDPSCWKIINFQEFVRQLPLVDEYLKSIINRSQGNATTVMLPTTCSDEVLRYLADECPALKALYLPSIDVGADIGREAASAIVTFLPNIKYLHIRNGRIDRKNLEIIMQGCKELVHLDVRGSLIFM</sequence>
<comment type="caution">
    <text evidence="1">The sequence shown here is derived from an EMBL/GenBank/DDBJ whole genome shotgun (WGS) entry which is preliminary data.</text>
</comment>
<reference evidence="1 2" key="1">
    <citation type="journal article" date="2018" name="Sci. Data">
        <title>The draft genome sequence of cork oak.</title>
        <authorList>
            <person name="Ramos A.M."/>
            <person name="Usie A."/>
            <person name="Barbosa P."/>
            <person name="Barros P.M."/>
            <person name="Capote T."/>
            <person name="Chaves I."/>
            <person name="Simoes F."/>
            <person name="Abreu I."/>
            <person name="Carrasquinho I."/>
            <person name="Faro C."/>
            <person name="Guimaraes J.B."/>
            <person name="Mendonca D."/>
            <person name="Nobrega F."/>
            <person name="Rodrigues L."/>
            <person name="Saibo N.J.M."/>
            <person name="Varela M.C."/>
            <person name="Egas C."/>
            <person name="Matos J."/>
            <person name="Miguel C.M."/>
            <person name="Oliveira M.M."/>
            <person name="Ricardo C.P."/>
            <person name="Goncalves S."/>
        </authorList>
    </citation>
    <scope>NUCLEOTIDE SEQUENCE [LARGE SCALE GENOMIC DNA]</scope>
    <source>
        <strain evidence="2">cv. HL8</strain>
    </source>
</reference>
<dbReference type="PANTHER" id="PTHR38926:SF5">
    <property type="entry name" value="F-BOX AND LEUCINE-RICH REPEAT PROTEIN 6"/>
    <property type="match status" value="1"/>
</dbReference>
<evidence type="ECO:0000313" key="1">
    <source>
        <dbReference type="EMBL" id="KAK7833143.1"/>
    </source>
</evidence>
<dbReference type="SUPFAM" id="SSF81383">
    <property type="entry name" value="F-box domain"/>
    <property type="match status" value="1"/>
</dbReference>
<gene>
    <name evidence="1" type="primary">FBL19</name>
    <name evidence="1" type="ORF">CFP56_025778</name>
</gene>
<keyword evidence="2" id="KW-1185">Reference proteome</keyword>
<dbReference type="EMBL" id="PKMF04000411">
    <property type="protein sequence ID" value="KAK7833143.1"/>
    <property type="molecule type" value="Genomic_DNA"/>
</dbReference>
<dbReference type="InterPro" id="IPR036047">
    <property type="entry name" value="F-box-like_dom_sf"/>
</dbReference>
<dbReference type="SUPFAM" id="SSF52047">
    <property type="entry name" value="RNI-like"/>
    <property type="match status" value="1"/>
</dbReference>